<dbReference type="AlphaFoldDB" id="A0A1Y5XZ11"/>
<dbReference type="PANTHER" id="PTHR43459">
    <property type="entry name" value="ENOYL-COA HYDRATASE"/>
    <property type="match status" value="1"/>
</dbReference>
<sequence>MTSALYGLEQTADGVATLRITTDETPHVGDAALTALANAVDVIKRDPSIRVLVLEGGEQHFCSGATRDTLLGADAPHAIARLMGGFPRLLLSLEIPTLAMMTGHAVGGGLMLGLWCDVAVLAKESLYGANFLALGFTPGMGSTALLEEVFGVPLARDLLLTGRMIKGREIREAGVPLSHAVVPRRDVRDRTYALASEMAQAPQAAMGLLKGHISKRRRAQLERAIADELAMHTTVFGHPETRTRINESYPAPVVAGQEKETA</sequence>
<comment type="similarity">
    <text evidence="1">Belongs to the enoyl-CoA hydratase/isomerase family.</text>
</comment>
<reference evidence="2 3" key="1">
    <citation type="submission" date="2017-04" db="EMBL/GenBank/DDBJ databases">
        <authorList>
            <person name="Afonso C.L."/>
            <person name="Miller P.J."/>
            <person name="Scott M.A."/>
            <person name="Spackman E."/>
            <person name="Goraichik I."/>
            <person name="Dimitrov K.M."/>
            <person name="Suarez D.L."/>
            <person name="Swayne D.E."/>
        </authorList>
    </citation>
    <scope>NUCLEOTIDE SEQUENCE [LARGE SCALE GENOMIC DNA]</scope>
    <source>
        <strain evidence="2 3">DSM 43828</strain>
    </source>
</reference>
<protein>
    <submittedName>
        <fullName evidence="2">Polyketide biosynthesis enoyl-CoA hydratase PksI</fullName>
    </submittedName>
</protein>
<gene>
    <name evidence="2" type="ORF">SAMN05661093_06418</name>
</gene>
<dbReference type="InterPro" id="IPR018376">
    <property type="entry name" value="Enoyl-CoA_hyd/isom_CS"/>
</dbReference>
<dbReference type="Pfam" id="PF00378">
    <property type="entry name" value="ECH_1"/>
    <property type="match status" value="1"/>
</dbReference>
<proteinExistence type="inferred from homology"/>
<dbReference type="EMBL" id="FWXV01000006">
    <property type="protein sequence ID" value="SMD20410.1"/>
    <property type="molecule type" value="Genomic_DNA"/>
</dbReference>
<dbReference type="GO" id="GO:0003824">
    <property type="term" value="F:catalytic activity"/>
    <property type="evidence" value="ECO:0007669"/>
    <property type="project" value="InterPro"/>
</dbReference>
<dbReference type="CDD" id="cd06558">
    <property type="entry name" value="crotonase-like"/>
    <property type="match status" value="1"/>
</dbReference>
<dbReference type="PANTHER" id="PTHR43459:SF1">
    <property type="entry name" value="EG:BACN32G11.4 PROTEIN"/>
    <property type="match status" value="1"/>
</dbReference>
<dbReference type="Gene3D" id="6.20.390.20">
    <property type="match status" value="1"/>
</dbReference>
<dbReference type="NCBIfam" id="NF005496">
    <property type="entry name" value="PRK07110.1"/>
    <property type="match status" value="1"/>
</dbReference>
<dbReference type="RefSeq" id="WP_160096814.1">
    <property type="nucleotide sequence ID" value="NZ_FWXV01000006.1"/>
</dbReference>
<dbReference type="Gene3D" id="3.90.226.10">
    <property type="entry name" value="2-enoyl-CoA Hydratase, Chain A, domain 1"/>
    <property type="match status" value="1"/>
</dbReference>
<dbReference type="PROSITE" id="PS00166">
    <property type="entry name" value="ENOYL_COA_HYDRATASE"/>
    <property type="match status" value="1"/>
</dbReference>
<dbReference type="SUPFAM" id="SSF52096">
    <property type="entry name" value="ClpP/crotonase"/>
    <property type="match status" value="1"/>
</dbReference>
<evidence type="ECO:0000313" key="3">
    <source>
        <dbReference type="Proteomes" id="UP000192674"/>
    </source>
</evidence>
<dbReference type="Proteomes" id="UP000192674">
    <property type="component" value="Unassembled WGS sequence"/>
</dbReference>
<evidence type="ECO:0000256" key="1">
    <source>
        <dbReference type="RuleBase" id="RU003707"/>
    </source>
</evidence>
<dbReference type="InterPro" id="IPR029045">
    <property type="entry name" value="ClpP/crotonase-like_dom_sf"/>
</dbReference>
<accession>A0A1Y5XZ11</accession>
<dbReference type="InterPro" id="IPR001753">
    <property type="entry name" value="Enoyl-CoA_hydra/iso"/>
</dbReference>
<organism evidence="2 3">
    <name type="scientific">Kibdelosporangium aridum</name>
    <dbReference type="NCBI Taxonomy" id="2030"/>
    <lineage>
        <taxon>Bacteria</taxon>
        <taxon>Bacillati</taxon>
        <taxon>Actinomycetota</taxon>
        <taxon>Actinomycetes</taxon>
        <taxon>Pseudonocardiales</taxon>
        <taxon>Pseudonocardiaceae</taxon>
        <taxon>Kibdelosporangium</taxon>
    </lineage>
</organism>
<keyword evidence="3" id="KW-1185">Reference proteome</keyword>
<evidence type="ECO:0000313" key="2">
    <source>
        <dbReference type="EMBL" id="SMD20410.1"/>
    </source>
</evidence>
<name>A0A1Y5XZ11_KIBAR</name>
<dbReference type="OrthoDB" id="8452484at2"/>